<reference evidence="2 3" key="1">
    <citation type="journal article" date="2023" name="Plants (Basel)">
        <title>Bridging the Gap: Combining Genomics and Transcriptomics Approaches to Understand Stylosanthes scabra, an Orphan Legume from the Brazilian Caatinga.</title>
        <authorList>
            <person name="Ferreira-Neto J.R.C."/>
            <person name="da Silva M.D."/>
            <person name="Binneck E."/>
            <person name="de Melo N.F."/>
            <person name="da Silva R.H."/>
            <person name="de Melo A.L.T.M."/>
            <person name="Pandolfi V."/>
            <person name="Bustamante F.O."/>
            <person name="Brasileiro-Vidal A.C."/>
            <person name="Benko-Iseppon A.M."/>
        </authorList>
    </citation>
    <scope>NUCLEOTIDE SEQUENCE [LARGE SCALE GENOMIC DNA]</scope>
    <source>
        <tissue evidence="2">Leaves</tissue>
    </source>
</reference>
<feature type="compositionally biased region" description="Low complexity" evidence="1">
    <location>
        <begin position="7"/>
        <end position="20"/>
    </location>
</feature>
<dbReference type="EMBL" id="JASCZI010122660">
    <property type="protein sequence ID" value="MED6164584.1"/>
    <property type="molecule type" value="Genomic_DNA"/>
</dbReference>
<evidence type="ECO:0000256" key="1">
    <source>
        <dbReference type="SAM" id="MobiDB-lite"/>
    </source>
</evidence>
<comment type="caution">
    <text evidence="2">The sequence shown here is derived from an EMBL/GenBank/DDBJ whole genome shotgun (WGS) entry which is preliminary data.</text>
</comment>
<proteinExistence type="predicted"/>
<sequence length="138" mass="15812">MEKSDNTKNNNKPTYNSNNTRRGHHQGDSTFQQLIKPPSKARTCQDQLFMDRAKYCTFHQKFGHTTDECVMAKDLLERLAREGRLDKYVVGKVQRSNATPQLEESSQGGNQKDKGKKANLGNTSATSRNHKLHFWRVC</sequence>
<dbReference type="Proteomes" id="UP001341840">
    <property type="component" value="Unassembled WGS sequence"/>
</dbReference>
<name>A0ABU6UU25_9FABA</name>
<protein>
    <recommendedName>
        <fullName evidence="4">Retrotransposon gag domain-containing protein</fullName>
    </recommendedName>
</protein>
<evidence type="ECO:0000313" key="2">
    <source>
        <dbReference type="EMBL" id="MED6164584.1"/>
    </source>
</evidence>
<keyword evidence="3" id="KW-1185">Reference proteome</keyword>
<accession>A0ABU6UU25</accession>
<gene>
    <name evidence="2" type="ORF">PIB30_091522</name>
</gene>
<evidence type="ECO:0008006" key="4">
    <source>
        <dbReference type="Google" id="ProtNLM"/>
    </source>
</evidence>
<feature type="region of interest" description="Disordered" evidence="1">
    <location>
        <begin position="1"/>
        <end position="40"/>
    </location>
</feature>
<feature type="compositionally biased region" description="Polar residues" evidence="1">
    <location>
        <begin position="94"/>
        <end position="110"/>
    </location>
</feature>
<organism evidence="2 3">
    <name type="scientific">Stylosanthes scabra</name>
    <dbReference type="NCBI Taxonomy" id="79078"/>
    <lineage>
        <taxon>Eukaryota</taxon>
        <taxon>Viridiplantae</taxon>
        <taxon>Streptophyta</taxon>
        <taxon>Embryophyta</taxon>
        <taxon>Tracheophyta</taxon>
        <taxon>Spermatophyta</taxon>
        <taxon>Magnoliopsida</taxon>
        <taxon>eudicotyledons</taxon>
        <taxon>Gunneridae</taxon>
        <taxon>Pentapetalae</taxon>
        <taxon>rosids</taxon>
        <taxon>fabids</taxon>
        <taxon>Fabales</taxon>
        <taxon>Fabaceae</taxon>
        <taxon>Papilionoideae</taxon>
        <taxon>50 kb inversion clade</taxon>
        <taxon>dalbergioids sensu lato</taxon>
        <taxon>Dalbergieae</taxon>
        <taxon>Pterocarpus clade</taxon>
        <taxon>Stylosanthes</taxon>
    </lineage>
</organism>
<evidence type="ECO:0000313" key="3">
    <source>
        <dbReference type="Proteomes" id="UP001341840"/>
    </source>
</evidence>
<feature type="region of interest" description="Disordered" evidence="1">
    <location>
        <begin position="91"/>
        <end position="125"/>
    </location>
</feature>